<dbReference type="InterPro" id="IPR023674">
    <property type="entry name" value="Ribosomal_uL1-like"/>
</dbReference>
<dbReference type="Gene3D" id="3.40.50.790">
    <property type="match status" value="1"/>
</dbReference>
<dbReference type="InterPro" id="IPR016095">
    <property type="entry name" value="Ribosomal_uL1_3-a/b-sand"/>
</dbReference>
<evidence type="ECO:0000313" key="12">
    <source>
        <dbReference type="Proteomes" id="UP000886998"/>
    </source>
</evidence>
<reference evidence="11" key="1">
    <citation type="submission" date="2020-08" db="EMBL/GenBank/DDBJ databases">
        <title>Multicomponent nature underlies the extraordinary mechanical properties of spider dragline silk.</title>
        <authorList>
            <person name="Kono N."/>
            <person name="Nakamura H."/>
            <person name="Mori M."/>
            <person name="Yoshida Y."/>
            <person name="Ohtoshi R."/>
            <person name="Malay A.D."/>
            <person name="Moran D.A.P."/>
            <person name="Tomita M."/>
            <person name="Numata K."/>
            <person name="Arakawa K."/>
        </authorList>
    </citation>
    <scope>NUCLEOTIDE SEQUENCE</scope>
</reference>
<evidence type="ECO:0000256" key="4">
    <source>
        <dbReference type="ARBA" id="ARBA00022843"/>
    </source>
</evidence>
<evidence type="ECO:0000256" key="9">
    <source>
        <dbReference type="ARBA" id="ARBA00061550"/>
    </source>
</evidence>
<dbReference type="SUPFAM" id="SSF56808">
    <property type="entry name" value="Ribosomal protein L1"/>
    <property type="match status" value="1"/>
</dbReference>
<comment type="subcellular location">
    <subcellularLocation>
        <location evidence="1">Nucleus</location>
        <location evidence="1">Nucleolus</location>
    </subcellularLocation>
</comment>
<gene>
    <name evidence="11" type="primary">Rsl1d1</name>
    <name evidence="11" type="ORF">TNIN_353761</name>
</gene>
<proteinExistence type="inferred from homology"/>
<name>A0A8X6Y3F4_9ARAC</name>
<evidence type="ECO:0000256" key="5">
    <source>
        <dbReference type="ARBA" id="ARBA00022990"/>
    </source>
</evidence>
<comment type="caution">
    <text evidence="11">The sequence shown here is derived from an EMBL/GenBank/DDBJ whole genome shotgun (WGS) entry which is preliminary data.</text>
</comment>
<dbReference type="PANTHER" id="PTHR23105">
    <property type="entry name" value="RIBOSOMAL PROTEIN L7AE FAMILY MEMBER"/>
    <property type="match status" value="1"/>
</dbReference>
<dbReference type="OrthoDB" id="10251727at2759"/>
<dbReference type="InterPro" id="IPR050257">
    <property type="entry name" value="eL8/uL1-like"/>
</dbReference>
<dbReference type="EMBL" id="BMAV01014806">
    <property type="protein sequence ID" value="GFY63508.1"/>
    <property type="molecule type" value="Genomic_DNA"/>
</dbReference>
<sequence>MPDKSKKSDASSKKRIPIIQVKKAITILRILNEKVQNELKKKPLLVDASESPVFLQITLKKIPPKQLLQMIKIQLPHSLITDTTEVCLITGDLEKRNHKAESEPVIMHYKDLLRKHGITKITEVIPLRQLRTEYKTFESKRHLAHAYDVFLADKRIACYLPKLLGKEFFKKRKFPIQIDMTNPYLEDEIEKALYQAQLAVSCRGNSYAFEVARLSMEDIDILENIVASVERLANKLPGKWDNVNGLYIKTEKSKAIPIYISYENPNDVVIPIMHKTLEVVEGELSTIPDDKKVKVYADGNVEVLDM</sequence>
<evidence type="ECO:0000256" key="10">
    <source>
        <dbReference type="ARBA" id="ARBA00070787"/>
    </source>
</evidence>
<evidence type="ECO:0000256" key="6">
    <source>
        <dbReference type="ARBA" id="ARBA00023054"/>
    </source>
</evidence>
<organism evidence="11 12">
    <name type="scientific">Trichonephila inaurata madagascariensis</name>
    <dbReference type="NCBI Taxonomy" id="2747483"/>
    <lineage>
        <taxon>Eukaryota</taxon>
        <taxon>Metazoa</taxon>
        <taxon>Ecdysozoa</taxon>
        <taxon>Arthropoda</taxon>
        <taxon>Chelicerata</taxon>
        <taxon>Arachnida</taxon>
        <taxon>Araneae</taxon>
        <taxon>Araneomorphae</taxon>
        <taxon>Entelegynae</taxon>
        <taxon>Araneoidea</taxon>
        <taxon>Nephilidae</taxon>
        <taxon>Trichonephila</taxon>
        <taxon>Trichonephila inaurata</taxon>
    </lineage>
</organism>
<keyword evidence="4" id="KW-0832">Ubl conjugation</keyword>
<keyword evidence="2" id="KW-1017">Isopeptide bond</keyword>
<evidence type="ECO:0000256" key="3">
    <source>
        <dbReference type="ARBA" id="ARBA00022553"/>
    </source>
</evidence>
<keyword evidence="7" id="KW-0539">Nucleus</keyword>
<comment type="similarity">
    <text evidence="9">Belongs to the universal ribosomal protein uL1 family. Highly divergent.</text>
</comment>
<protein>
    <recommendedName>
        <fullName evidence="10">Ribosomal L1 domain-containing protein 1</fullName>
    </recommendedName>
</protein>
<dbReference type="AlphaFoldDB" id="A0A8X6Y3F4"/>
<evidence type="ECO:0000256" key="7">
    <source>
        <dbReference type="ARBA" id="ARBA00023242"/>
    </source>
</evidence>
<evidence type="ECO:0000256" key="2">
    <source>
        <dbReference type="ARBA" id="ARBA00022499"/>
    </source>
</evidence>
<dbReference type="CDD" id="cd00403">
    <property type="entry name" value="Ribosomal_L1"/>
    <property type="match status" value="1"/>
</dbReference>
<dbReference type="InterPro" id="IPR028364">
    <property type="entry name" value="Ribosomal_uL1/biogenesis"/>
</dbReference>
<evidence type="ECO:0000256" key="1">
    <source>
        <dbReference type="ARBA" id="ARBA00004604"/>
    </source>
</evidence>
<dbReference type="GO" id="GO:0003723">
    <property type="term" value="F:RNA binding"/>
    <property type="evidence" value="ECO:0007669"/>
    <property type="project" value="InterPro"/>
</dbReference>
<keyword evidence="5" id="KW-0007">Acetylation</keyword>
<dbReference type="FunFam" id="3.40.50.790:FF:000004">
    <property type="entry name" value="Ribosomal L1 domain-containing 1-like 1"/>
    <property type="match status" value="1"/>
</dbReference>
<evidence type="ECO:0000313" key="11">
    <source>
        <dbReference type="EMBL" id="GFY63508.1"/>
    </source>
</evidence>
<comment type="function">
    <text evidence="8">Regulates cellular senescence through inhibition of PTEN translation. Acts as a pro-apoptotic regulator in response to DNA damage.</text>
</comment>
<keyword evidence="12" id="KW-1185">Reference proteome</keyword>
<keyword evidence="6" id="KW-0175">Coiled coil</keyword>
<dbReference type="Pfam" id="PF00687">
    <property type="entry name" value="Ribosomal_L1"/>
    <property type="match status" value="1"/>
</dbReference>
<dbReference type="Proteomes" id="UP000886998">
    <property type="component" value="Unassembled WGS sequence"/>
</dbReference>
<keyword evidence="3" id="KW-0597">Phosphoprotein</keyword>
<dbReference type="GO" id="GO:0005730">
    <property type="term" value="C:nucleolus"/>
    <property type="evidence" value="ECO:0007669"/>
    <property type="project" value="UniProtKB-SubCell"/>
</dbReference>
<evidence type="ECO:0000256" key="8">
    <source>
        <dbReference type="ARBA" id="ARBA00054167"/>
    </source>
</evidence>
<accession>A0A8X6Y3F4</accession>